<gene>
    <name evidence="2" type="ORF">MQN93_00525</name>
</gene>
<dbReference type="SMART" id="SM00507">
    <property type="entry name" value="HNHc"/>
    <property type="match status" value="1"/>
</dbReference>
<dbReference type="InterPro" id="IPR052892">
    <property type="entry name" value="NA-targeting_endonuclease"/>
</dbReference>
<dbReference type="GO" id="GO:0004519">
    <property type="term" value="F:endonuclease activity"/>
    <property type="evidence" value="ECO:0007669"/>
    <property type="project" value="UniProtKB-KW"/>
</dbReference>
<keyword evidence="2" id="KW-0255">Endonuclease</keyword>
<feature type="domain" description="HNH nuclease" evidence="1">
    <location>
        <begin position="108"/>
        <end position="156"/>
    </location>
</feature>
<name>A0ABS9X7Z5_9ACTN</name>
<reference evidence="2" key="1">
    <citation type="submission" date="2022-03" db="EMBL/GenBank/DDBJ databases">
        <title>Streptomyces 7R015 and 7R016 isolated from Barleria lupulina in Thailand.</title>
        <authorList>
            <person name="Kanchanasin P."/>
            <person name="Phongsopitanun W."/>
            <person name="Tanasupawat S."/>
        </authorList>
    </citation>
    <scope>NUCLEOTIDE SEQUENCE</scope>
    <source>
        <strain evidence="2">7R016</strain>
    </source>
</reference>
<evidence type="ECO:0000259" key="1">
    <source>
        <dbReference type="SMART" id="SM00507"/>
    </source>
</evidence>
<dbReference type="PANTHER" id="PTHR33877">
    <property type="entry name" value="SLL1193 PROTEIN"/>
    <property type="match status" value="1"/>
</dbReference>
<evidence type="ECO:0000313" key="2">
    <source>
        <dbReference type="EMBL" id="MCI3238198.1"/>
    </source>
</evidence>
<evidence type="ECO:0000313" key="3">
    <source>
        <dbReference type="Proteomes" id="UP001165270"/>
    </source>
</evidence>
<dbReference type="InterPro" id="IPR003615">
    <property type="entry name" value="HNH_nuc"/>
</dbReference>
<keyword evidence="3" id="KW-1185">Reference proteome</keyword>
<dbReference type="PANTHER" id="PTHR33877:SF2">
    <property type="entry name" value="OS07G0170200 PROTEIN"/>
    <property type="match status" value="1"/>
</dbReference>
<organism evidence="2 3">
    <name type="scientific">Streptomyces spinosisporus</name>
    <dbReference type="NCBI Taxonomy" id="2927582"/>
    <lineage>
        <taxon>Bacteria</taxon>
        <taxon>Bacillati</taxon>
        <taxon>Actinomycetota</taxon>
        <taxon>Actinomycetes</taxon>
        <taxon>Kitasatosporales</taxon>
        <taxon>Streptomycetaceae</taxon>
        <taxon>Streptomyces</taxon>
    </lineage>
</organism>
<dbReference type="EMBL" id="JALDAX010000001">
    <property type="protein sequence ID" value="MCI3238198.1"/>
    <property type="molecule type" value="Genomic_DNA"/>
</dbReference>
<comment type="caution">
    <text evidence="2">The sequence shown here is derived from an EMBL/GenBank/DDBJ whole genome shotgun (WGS) entry which is preliminary data.</text>
</comment>
<proteinExistence type="predicted"/>
<dbReference type="CDD" id="cd00085">
    <property type="entry name" value="HNHc"/>
    <property type="match status" value="1"/>
</dbReference>
<keyword evidence="2" id="KW-0378">Hydrolase</keyword>
<keyword evidence="2" id="KW-0540">Nuclease</keyword>
<dbReference type="InterPro" id="IPR002711">
    <property type="entry name" value="HNH"/>
</dbReference>
<dbReference type="Gene3D" id="1.10.30.50">
    <property type="match status" value="1"/>
</dbReference>
<accession>A0ABS9X7Z5</accession>
<dbReference type="RefSeq" id="WP_242707815.1">
    <property type="nucleotide sequence ID" value="NZ_JALDAX010000001.1"/>
</dbReference>
<dbReference type="Pfam" id="PF01844">
    <property type="entry name" value="HNH"/>
    <property type="match status" value="1"/>
</dbReference>
<sequence>MALRRYVVVNGYETRCSREHIENWLHRPFEIVRYSGKTHHSESDGIPARDRTLLLLDLLPYWVQIPEITQLRLFAPPKPDEEAMLRCADGIEQCYACARGSEQAKYLRNRAALLADGPACVYCVAPATTADHVIPQARGGTHDLDNLVPACGPCNTAKNNRTPDEWRAGIATRAVSRRARAARLDSTGEVDTTIA</sequence>
<protein>
    <submittedName>
        <fullName evidence="2">HNH endonuclease</fullName>
    </submittedName>
</protein>
<dbReference type="Proteomes" id="UP001165270">
    <property type="component" value="Unassembled WGS sequence"/>
</dbReference>